<dbReference type="InterPro" id="IPR050469">
    <property type="entry name" value="Diguanylate_Cyclase"/>
</dbReference>
<organism evidence="2">
    <name type="scientific">bioreactor metagenome</name>
    <dbReference type="NCBI Taxonomy" id="1076179"/>
    <lineage>
        <taxon>unclassified sequences</taxon>
        <taxon>metagenomes</taxon>
        <taxon>ecological metagenomes</taxon>
    </lineage>
</organism>
<dbReference type="InterPro" id="IPR043128">
    <property type="entry name" value="Rev_trsase/Diguanyl_cyclase"/>
</dbReference>
<dbReference type="InterPro" id="IPR000160">
    <property type="entry name" value="GGDEF_dom"/>
</dbReference>
<dbReference type="SUPFAM" id="SSF55073">
    <property type="entry name" value="Nucleotide cyclase"/>
    <property type="match status" value="1"/>
</dbReference>
<dbReference type="EMBL" id="VSSQ01118871">
    <property type="protein sequence ID" value="MPN52606.1"/>
    <property type="molecule type" value="Genomic_DNA"/>
</dbReference>
<dbReference type="Pfam" id="PF00990">
    <property type="entry name" value="GGDEF"/>
    <property type="match status" value="1"/>
</dbReference>
<feature type="domain" description="GGDEF" evidence="1">
    <location>
        <begin position="4"/>
        <end position="132"/>
    </location>
</feature>
<accession>A0A645INF9</accession>
<dbReference type="GO" id="GO:0052621">
    <property type="term" value="F:diguanylate cyclase activity"/>
    <property type="evidence" value="ECO:0007669"/>
    <property type="project" value="UniProtKB-EC"/>
</dbReference>
<sequence>MIGREVGVLVIDIDRFKTINERYGHEGGDLVLQMLVKFMSSSLRRCDKVFRYGGDEFAIILANPDCAEVEAVAQRIAGVIASTPIVYSQGKVLCTVSIGKAKGYIVENGDLDSLIRVADNELMTIKNLRNPK</sequence>
<name>A0A645INF9_9ZZZZ</name>
<proteinExistence type="predicted"/>
<keyword evidence="2" id="KW-0808">Transferase</keyword>
<dbReference type="NCBIfam" id="TIGR00254">
    <property type="entry name" value="GGDEF"/>
    <property type="match status" value="1"/>
</dbReference>
<dbReference type="EC" id="2.7.7.65" evidence="2"/>
<dbReference type="SMART" id="SM00267">
    <property type="entry name" value="GGDEF"/>
    <property type="match status" value="1"/>
</dbReference>
<keyword evidence="2" id="KW-0548">Nucleotidyltransferase</keyword>
<protein>
    <submittedName>
        <fullName evidence="2">Diguanylate cyclase DosC</fullName>
        <ecNumber evidence="2">2.7.7.65</ecNumber>
    </submittedName>
</protein>
<dbReference type="PANTHER" id="PTHR45138">
    <property type="entry name" value="REGULATORY COMPONENTS OF SENSORY TRANSDUCTION SYSTEM"/>
    <property type="match status" value="1"/>
</dbReference>
<dbReference type="CDD" id="cd01949">
    <property type="entry name" value="GGDEF"/>
    <property type="match status" value="1"/>
</dbReference>
<evidence type="ECO:0000313" key="2">
    <source>
        <dbReference type="EMBL" id="MPN52606.1"/>
    </source>
</evidence>
<dbReference type="PROSITE" id="PS50887">
    <property type="entry name" value="GGDEF"/>
    <property type="match status" value="1"/>
</dbReference>
<dbReference type="PANTHER" id="PTHR45138:SF9">
    <property type="entry name" value="DIGUANYLATE CYCLASE DGCM-RELATED"/>
    <property type="match status" value="1"/>
</dbReference>
<dbReference type="InterPro" id="IPR029787">
    <property type="entry name" value="Nucleotide_cyclase"/>
</dbReference>
<reference evidence="2" key="1">
    <citation type="submission" date="2019-08" db="EMBL/GenBank/DDBJ databases">
        <authorList>
            <person name="Kucharzyk K."/>
            <person name="Murdoch R.W."/>
            <person name="Higgins S."/>
            <person name="Loffler F."/>
        </authorList>
    </citation>
    <scope>NUCLEOTIDE SEQUENCE</scope>
</reference>
<dbReference type="AlphaFoldDB" id="A0A645INF9"/>
<dbReference type="Gene3D" id="3.30.70.270">
    <property type="match status" value="1"/>
</dbReference>
<comment type="caution">
    <text evidence="2">The sequence shown here is derived from an EMBL/GenBank/DDBJ whole genome shotgun (WGS) entry which is preliminary data.</text>
</comment>
<gene>
    <name evidence="2" type="primary">dosC_11</name>
    <name evidence="2" type="ORF">SDC9_200268</name>
</gene>
<evidence type="ECO:0000259" key="1">
    <source>
        <dbReference type="PROSITE" id="PS50887"/>
    </source>
</evidence>